<dbReference type="AlphaFoldDB" id="A0A1H1RYY0"/>
<reference evidence="1 2" key="1">
    <citation type="submission" date="2016-10" db="EMBL/GenBank/DDBJ databases">
        <authorList>
            <person name="de Groot N.N."/>
        </authorList>
    </citation>
    <scope>NUCLEOTIDE SEQUENCE [LARGE SCALE GENOMIC DNA]</scope>
    <source>
        <strain evidence="1 2">DSM 43941</strain>
    </source>
</reference>
<accession>A0A1H1RYY0</accession>
<dbReference type="STRING" id="113562.SAMN04489716_0719"/>
<dbReference type="EMBL" id="LT629758">
    <property type="protein sequence ID" value="SDS40796.1"/>
    <property type="molecule type" value="Genomic_DNA"/>
</dbReference>
<proteinExistence type="predicted"/>
<dbReference type="OrthoDB" id="9769264at2"/>
<evidence type="ECO:0000313" key="2">
    <source>
        <dbReference type="Proteomes" id="UP000198688"/>
    </source>
</evidence>
<name>A0A1H1RYY0_9ACTN</name>
<sequence length="366" mass="39932">MRAALSPPITGTAPGPWAWRVSADGWFGEIERLLTGWEPDPSLGFDGAVRACLIDAARQRQEWLYHPVATAVTLGERRPDRDLRLALWAAGHQPDGADLGAVTIPRPAWAWAPDGGQQVEAGRYELVPLGRRVRTAQSVPAVPVALDVWIETVGLPLPPDTVAYGEWSWAHHQPLPFSEQAVLHHDIIGFLRATRALAELHPDCAAWLSAVTKVAVPLHGRPCNRFRSGSSAGIPGLIFTDIDGPLTQSLETLVHESAHLWFCLAESAGPLIDPAHTRRYESPLRPDLRPLRGIFLAFHALAFMAAFYRDWAEVAPGRENALAELDAVRPLRDDAMGMLAGARGALTDAGLRFFETTMASVVEHAE</sequence>
<dbReference type="NCBIfam" id="TIGR04267">
    <property type="entry name" value="mod_HExxH"/>
    <property type="match status" value="1"/>
</dbReference>
<evidence type="ECO:0000313" key="1">
    <source>
        <dbReference type="EMBL" id="SDS40796.1"/>
    </source>
</evidence>
<dbReference type="RefSeq" id="WP_092541531.1">
    <property type="nucleotide sequence ID" value="NZ_BOMJ01000016.1"/>
</dbReference>
<organism evidence="1 2">
    <name type="scientific">Actinoplanes derwentensis</name>
    <dbReference type="NCBI Taxonomy" id="113562"/>
    <lineage>
        <taxon>Bacteria</taxon>
        <taxon>Bacillati</taxon>
        <taxon>Actinomycetota</taxon>
        <taxon>Actinomycetes</taxon>
        <taxon>Micromonosporales</taxon>
        <taxon>Micromonosporaceae</taxon>
        <taxon>Actinoplanes</taxon>
    </lineage>
</organism>
<dbReference type="Proteomes" id="UP000198688">
    <property type="component" value="Chromosome I"/>
</dbReference>
<gene>
    <name evidence="1" type="ORF">SAMN04489716_0719</name>
</gene>
<dbReference type="InterPro" id="IPR026337">
    <property type="entry name" value="AKG_HExxH"/>
</dbReference>
<keyword evidence="2" id="KW-1185">Reference proteome</keyword>
<protein>
    <submittedName>
        <fullName evidence="1">HEXXH motif-containing protein</fullName>
    </submittedName>
</protein>